<feature type="compositionally biased region" description="Low complexity" evidence="1">
    <location>
        <begin position="60"/>
        <end position="74"/>
    </location>
</feature>
<name>A0A183F288_HELPZ</name>
<evidence type="ECO:0000313" key="4">
    <source>
        <dbReference type="WBParaSite" id="HPBE_0000022201-mRNA-1"/>
    </source>
</evidence>
<accession>A0A3P7WYS3</accession>
<evidence type="ECO:0000256" key="1">
    <source>
        <dbReference type="SAM" id="MobiDB-lite"/>
    </source>
</evidence>
<reference evidence="4" key="2">
    <citation type="submission" date="2019-09" db="UniProtKB">
        <authorList>
            <consortium name="WormBaseParasite"/>
        </authorList>
    </citation>
    <scope>IDENTIFICATION</scope>
</reference>
<evidence type="ECO:0000313" key="3">
    <source>
        <dbReference type="Proteomes" id="UP000050761"/>
    </source>
</evidence>
<dbReference type="WBParaSite" id="HPBE_0000022201-mRNA-1">
    <property type="protein sequence ID" value="HPBE_0000022201-mRNA-1"/>
    <property type="gene ID" value="HPBE_0000022201"/>
</dbReference>
<keyword evidence="3" id="KW-1185">Reference proteome</keyword>
<dbReference type="EMBL" id="UZAH01000143">
    <property type="protein sequence ID" value="VDO18605.1"/>
    <property type="molecule type" value="Genomic_DNA"/>
</dbReference>
<organism evidence="3 4">
    <name type="scientific">Heligmosomoides polygyrus</name>
    <name type="common">Parasitic roundworm</name>
    <dbReference type="NCBI Taxonomy" id="6339"/>
    <lineage>
        <taxon>Eukaryota</taxon>
        <taxon>Metazoa</taxon>
        <taxon>Ecdysozoa</taxon>
        <taxon>Nematoda</taxon>
        <taxon>Chromadorea</taxon>
        <taxon>Rhabditida</taxon>
        <taxon>Rhabditina</taxon>
        <taxon>Rhabditomorpha</taxon>
        <taxon>Strongyloidea</taxon>
        <taxon>Heligmosomidae</taxon>
        <taxon>Heligmosomoides</taxon>
    </lineage>
</organism>
<feature type="region of interest" description="Disordered" evidence="1">
    <location>
        <begin position="53"/>
        <end position="93"/>
    </location>
</feature>
<sequence>MPLRPGLPRVDNRAVVCPNRRRRLSRGVMLATIESSPLMPGDGSIRWRNLNDMASSKVNRSSTSSQPQSSASRRLLGGQKHSRSDMQKRVSLRCREKRLRLPNTPGMRQALDYCGM</sequence>
<proteinExistence type="predicted"/>
<evidence type="ECO:0000313" key="2">
    <source>
        <dbReference type="EMBL" id="VDO18605.1"/>
    </source>
</evidence>
<gene>
    <name evidence="2" type="ORF">HPBE_LOCUS223</name>
</gene>
<dbReference type="Proteomes" id="UP000050761">
    <property type="component" value="Unassembled WGS sequence"/>
</dbReference>
<reference evidence="2 3" key="1">
    <citation type="submission" date="2018-11" db="EMBL/GenBank/DDBJ databases">
        <authorList>
            <consortium name="Pathogen Informatics"/>
        </authorList>
    </citation>
    <scope>NUCLEOTIDE SEQUENCE [LARGE SCALE GENOMIC DNA]</scope>
</reference>
<protein>
    <submittedName>
        <fullName evidence="2 4">Uncharacterized protein</fullName>
    </submittedName>
</protein>
<dbReference type="AlphaFoldDB" id="A0A183F288"/>
<accession>A0A183F288</accession>